<dbReference type="AlphaFoldDB" id="W4HDQ3"/>
<gene>
    <name evidence="1" type="ORF">ATO8_19834</name>
</gene>
<evidence type="ECO:0000313" key="2">
    <source>
        <dbReference type="Proteomes" id="UP000019063"/>
    </source>
</evidence>
<comment type="caution">
    <text evidence="1">The sequence shown here is derived from an EMBL/GenBank/DDBJ whole genome shotgun (WGS) entry which is preliminary data.</text>
</comment>
<keyword evidence="2" id="KW-1185">Reference proteome</keyword>
<name>W4HDQ3_9RHOB</name>
<dbReference type="RefSeq" id="WP_043847138.1">
    <property type="nucleotide sequence ID" value="NZ_AQQW01000021.1"/>
</dbReference>
<evidence type="ECO:0000313" key="1">
    <source>
        <dbReference type="EMBL" id="ETW10882.1"/>
    </source>
</evidence>
<dbReference type="EMBL" id="AQQW01000021">
    <property type="protein sequence ID" value="ETW10882.1"/>
    <property type="molecule type" value="Genomic_DNA"/>
</dbReference>
<sequence>MTRADDTAETIEDVCADAIQANGIPGASIVPRVEALAGRVISAMRREGDPALLASVAGLLTDSRVRVAFLEAIGARLI</sequence>
<accession>W4HDQ3</accession>
<protein>
    <submittedName>
        <fullName evidence="1">Uncharacterized protein</fullName>
    </submittedName>
</protein>
<dbReference type="STRING" id="1379903.ATO8_19834"/>
<dbReference type="Proteomes" id="UP000019063">
    <property type="component" value="Unassembled WGS sequence"/>
</dbReference>
<organism evidence="1 2">
    <name type="scientific">Roseivivax marinus</name>
    <dbReference type="NCBI Taxonomy" id="1379903"/>
    <lineage>
        <taxon>Bacteria</taxon>
        <taxon>Pseudomonadati</taxon>
        <taxon>Pseudomonadota</taxon>
        <taxon>Alphaproteobacteria</taxon>
        <taxon>Rhodobacterales</taxon>
        <taxon>Roseobacteraceae</taxon>
        <taxon>Roseivivax</taxon>
    </lineage>
</organism>
<reference evidence="1 2" key="1">
    <citation type="journal article" date="2014" name="Antonie Van Leeuwenhoek">
        <title>Roseivivax atlanticus sp. nov., isolated from surface seawater of the Atlantic Ocean.</title>
        <authorList>
            <person name="Li G."/>
            <person name="Lai Q."/>
            <person name="Liu X."/>
            <person name="Sun F."/>
            <person name="Shao Z."/>
        </authorList>
    </citation>
    <scope>NUCLEOTIDE SEQUENCE [LARGE SCALE GENOMIC DNA]</scope>
    <source>
        <strain evidence="1 2">22II-s10s</strain>
    </source>
</reference>
<proteinExistence type="predicted"/>